<dbReference type="AlphaFoldDB" id="A0A8H6LVA7"/>
<dbReference type="Proteomes" id="UP000521943">
    <property type="component" value="Unassembled WGS sequence"/>
</dbReference>
<proteinExistence type="predicted"/>
<accession>A0A8H6LVA7</accession>
<keyword evidence="2" id="KW-1185">Reference proteome</keyword>
<evidence type="ECO:0000313" key="2">
    <source>
        <dbReference type="Proteomes" id="UP000521943"/>
    </source>
</evidence>
<name>A0A8H6LVA7_9AGAR</name>
<protein>
    <submittedName>
        <fullName evidence="1">Uncharacterized protein</fullName>
    </submittedName>
</protein>
<organism evidence="1 2">
    <name type="scientific">Ephemerocybe angulata</name>
    <dbReference type="NCBI Taxonomy" id="980116"/>
    <lineage>
        <taxon>Eukaryota</taxon>
        <taxon>Fungi</taxon>
        <taxon>Dikarya</taxon>
        <taxon>Basidiomycota</taxon>
        <taxon>Agaricomycotina</taxon>
        <taxon>Agaricomycetes</taxon>
        <taxon>Agaricomycetidae</taxon>
        <taxon>Agaricales</taxon>
        <taxon>Agaricineae</taxon>
        <taxon>Psathyrellaceae</taxon>
        <taxon>Ephemerocybe</taxon>
    </lineage>
</organism>
<reference evidence="1 2" key="1">
    <citation type="submission" date="2020-07" db="EMBL/GenBank/DDBJ databases">
        <title>Comparative genomics of pyrophilous fungi reveals a link between fire events and developmental genes.</title>
        <authorList>
            <consortium name="DOE Joint Genome Institute"/>
            <person name="Steindorff A.S."/>
            <person name="Carver A."/>
            <person name="Calhoun S."/>
            <person name="Stillman K."/>
            <person name="Liu H."/>
            <person name="Lipzen A."/>
            <person name="Pangilinan J."/>
            <person name="Labutti K."/>
            <person name="Bruns T.D."/>
            <person name="Grigoriev I.V."/>
        </authorList>
    </citation>
    <scope>NUCLEOTIDE SEQUENCE [LARGE SCALE GENOMIC DNA]</scope>
    <source>
        <strain evidence="1 2">CBS 144469</strain>
    </source>
</reference>
<sequence length="121" mass="13201">MPSATTFRLPVVRLVCSTNAEEYTIIEVTGASSGSRVRELIFSKLKIPVDNNHAFFVYPSEIGSFALGAALTDRQLFSLCAEQGDPTGSLKFFVSTYPNSAPNQIDPGYLSERVPPSIARR</sequence>
<evidence type="ECO:0000313" key="1">
    <source>
        <dbReference type="EMBL" id="KAF6743479.1"/>
    </source>
</evidence>
<dbReference type="OrthoDB" id="339325at2759"/>
<comment type="caution">
    <text evidence="1">The sequence shown here is derived from an EMBL/GenBank/DDBJ whole genome shotgun (WGS) entry which is preliminary data.</text>
</comment>
<gene>
    <name evidence="1" type="ORF">DFP72DRAFT_127140</name>
</gene>
<dbReference type="EMBL" id="JACGCI010000144">
    <property type="protein sequence ID" value="KAF6743479.1"/>
    <property type="molecule type" value="Genomic_DNA"/>
</dbReference>